<gene>
    <name evidence="1" type="ORF">N825_03105</name>
</gene>
<evidence type="ECO:0000313" key="2">
    <source>
        <dbReference type="Proteomes" id="UP000019486"/>
    </source>
</evidence>
<proteinExistence type="predicted"/>
<comment type="caution">
    <text evidence="1">The sequence shown here is derived from an EMBL/GenBank/DDBJ whole genome shotgun (WGS) entry which is preliminary data.</text>
</comment>
<keyword evidence="2" id="KW-1185">Reference proteome</keyword>
<accession>W9H1T6</accession>
<sequence length="45" mass="4643">MGAAAGLIIGIILGSLMLNFTASDASAKLDRNAVYTDELETMING</sequence>
<evidence type="ECO:0000313" key="1">
    <source>
        <dbReference type="EMBL" id="EWY40125.1"/>
    </source>
</evidence>
<protein>
    <submittedName>
        <fullName evidence="1">Uncharacterized protein</fullName>
    </submittedName>
</protein>
<dbReference type="AlphaFoldDB" id="W9H1T6"/>
<dbReference type="EMBL" id="AVFL01000009">
    <property type="protein sequence ID" value="EWY40125.1"/>
    <property type="molecule type" value="Genomic_DNA"/>
</dbReference>
<reference evidence="1 2" key="1">
    <citation type="submission" date="2013-08" db="EMBL/GenBank/DDBJ databases">
        <title>The genome sequence of Skermanella stibiiresistens.</title>
        <authorList>
            <person name="Zhu W."/>
            <person name="Wang G."/>
        </authorList>
    </citation>
    <scope>NUCLEOTIDE SEQUENCE [LARGE SCALE GENOMIC DNA]</scope>
    <source>
        <strain evidence="1 2">SB22</strain>
    </source>
</reference>
<organism evidence="1 2">
    <name type="scientific">Skermanella stibiiresistens SB22</name>
    <dbReference type="NCBI Taxonomy" id="1385369"/>
    <lineage>
        <taxon>Bacteria</taxon>
        <taxon>Pseudomonadati</taxon>
        <taxon>Pseudomonadota</taxon>
        <taxon>Alphaproteobacteria</taxon>
        <taxon>Rhodospirillales</taxon>
        <taxon>Azospirillaceae</taxon>
        <taxon>Skermanella</taxon>
    </lineage>
</organism>
<name>W9H1T6_9PROT</name>
<dbReference type="Proteomes" id="UP000019486">
    <property type="component" value="Unassembled WGS sequence"/>
</dbReference>